<gene>
    <name evidence="1" type="ORF">A3I41_05010</name>
</gene>
<protein>
    <submittedName>
        <fullName evidence="1">Uncharacterized protein</fullName>
    </submittedName>
</protein>
<reference evidence="1 2" key="1">
    <citation type="journal article" date="2016" name="Nat. Commun.">
        <title>Thousands of microbial genomes shed light on interconnected biogeochemical processes in an aquifer system.</title>
        <authorList>
            <person name="Anantharaman K."/>
            <person name="Brown C.T."/>
            <person name="Hug L.A."/>
            <person name="Sharon I."/>
            <person name="Castelle C.J."/>
            <person name="Probst A.J."/>
            <person name="Thomas B.C."/>
            <person name="Singh A."/>
            <person name="Wilkins M.J."/>
            <person name="Karaoz U."/>
            <person name="Brodie E.L."/>
            <person name="Williams K.H."/>
            <person name="Hubbard S.S."/>
            <person name="Banfield J.F."/>
        </authorList>
    </citation>
    <scope>NUCLEOTIDE SEQUENCE [LARGE SCALE GENOMIC DNA]</scope>
</reference>
<sequence>MPKKSKFQSDKFKKARGGFSRWLQVFCESCKTPIVTYQKDGPGILKRMYLDRMMGIDTQKWLKPNLECPKCKTLLGVPIIYKKENRPAIRLFAGAVGKKIISSKEL</sequence>
<organism evidence="1 2">
    <name type="scientific">Candidatus Uhrbacteria bacterium RIFCSPLOWO2_02_FULL_48_18</name>
    <dbReference type="NCBI Taxonomy" id="1802408"/>
    <lineage>
        <taxon>Bacteria</taxon>
        <taxon>Candidatus Uhriibacteriota</taxon>
    </lineage>
</organism>
<comment type="caution">
    <text evidence="1">The sequence shown here is derived from an EMBL/GenBank/DDBJ whole genome shotgun (WGS) entry which is preliminary data.</text>
</comment>
<proteinExistence type="predicted"/>
<name>A0A1F7V9I6_9BACT</name>
<evidence type="ECO:0000313" key="2">
    <source>
        <dbReference type="Proteomes" id="UP000176593"/>
    </source>
</evidence>
<dbReference type="AlphaFoldDB" id="A0A1F7V9I6"/>
<dbReference type="EMBL" id="MGEQ01000008">
    <property type="protein sequence ID" value="OGL86614.1"/>
    <property type="molecule type" value="Genomic_DNA"/>
</dbReference>
<dbReference type="Proteomes" id="UP000176593">
    <property type="component" value="Unassembled WGS sequence"/>
</dbReference>
<evidence type="ECO:0000313" key="1">
    <source>
        <dbReference type="EMBL" id="OGL86614.1"/>
    </source>
</evidence>
<accession>A0A1F7V9I6</accession>